<dbReference type="AlphaFoldDB" id="A0A017SK17"/>
<dbReference type="PANTHER" id="PTHR42038:SF4">
    <property type="entry name" value="INTEGRAL MEMBRANE PROTEIN"/>
    <property type="match status" value="1"/>
</dbReference>
<evidence type="ECO:0000256" key="2">
    <source>
        <dbReference type="ARBA" id="ARBA00006757"/>
    </source>
</evidence>
<dbReference type="HOGENOM" id="CLU_087059_2_0_1"/>
<evidence type="ECO:0000256" key="5">
    <source>
        <dbReference type="ARBA" id="ARBA00023136"/>
    </source>
</evidence>
<comment type="similarity">
    <text evidence="2">Belongs to the paxB family.</text>
</comment>
<sequence>MAENFALANRVRHLIVQPSDAALDPPESYLFVQDGLIISCGVIYALCYLFCMIRAYSDRTLPGKDWGSIQFLAGCMAYEFFYAFTTTTTQNEKICFLAWFELDIAFTSLVVRRIYGPEQRKKIVRNMILMFTACVAGLYGLTKYYPDEREQVTAYWTGLALQLPIGYACLYFLWRDQDTAGHSLEIWLTKYIGCYTAYGVFFWRYWNVPQNWEYVGSPLSVGIIILTLIPETIYPFVYIKIHNEKEKKEKVQ</sequence>
<dbReference type="Proteomes" id="UP000019804">
    <property type="component" value="Unassembled WGS sequence"/>
</dbReference>
<dbReference type="InterPro" id="IPR039020">
    <property type="entry name" value="PaxB-like"/>
</dbReference>
<dbReference type="Pfam" id="PF25129">
    <property type="entry name" value="Pyr4-TMTC"/>
    <property type="match status" value="1"/>
</dbReference>
<feature type="transmembrane region" description="Helical" evidence="6">
    <location>
        <begin position="127"/>
        <end position="146"/>
    </location>
</feature>
<keyword evidence="8" id="KW-1185">Reference proteome</keyword>
<comment type="subcellular location">
    <subcellularLocation>
        <location evidence="1">Membrane</location>
        <topology evidence="1">Multi-pass membrane protein</topology>
    </subcellularLocation>
</comment>
<feature type="transmembrane region" description="Helical" evidence="6">
    <location>
        <begin position="36"/>
        <end position="56"/>
    </location>
</feature>
<keyword evidence="5 6" id="KW-0472">Membrane</keyword>
<dbReference type="OrthoDB" id="5294024at2759"/>
<protein>
    <submittedName>
        <fullName evidence="7">Uncharacterized protein</fullName>
    </submittedName>
</protein>
<keyword evidence="3 6" id="KW-0812">Transmembrane</keyword>
<dbReference type="PANTHER" id="PTHR42038">
    <property type="match status" value="1"/>
</dbReference>
<keyword evidence="4 6" id="KW-1133">Transmembrane helix</keyword>
<reference evidence="8" key="1">
    <citation type="journal article" date="2014" name="Nat. Commun.">
        <title>Genomic adaptations of the halophilic Dead Sea filamentous fungus Eurotium rubrum.</title>
        <authorList>
            <person name="Kis-Papo T."/>
            <person name="Weig A.R."/>
            <person name="Riley R."/>
            <person name="Persoh D."/>
            <person name="Salamov A."/>
            <person name="Sun H."/>
            <person name="Lipzen A."/>
            <person name="Wasser S.P."/>
            <person name="Rambold G."/>
            <person name="Grigoriev I.V."/>
            <person name="Nevo E."/>
        </authorList>
    </citation>
    <scope>NUCLEOTIDE SEQUENCE [LARGE SCALE GENOMIC DNA]</scope>
    <source>
        <strain evidence="8">CBS 135680</strain>
    </source>
</reference>
<name>A0A017SK17_ASPRC</name>
<evidence type="ECO:0000313" key="8">
    <source>
        <dbReference type="Proteomes" id="UP000019804"/>
    </source>
</evidence>
<evidence type="ECO:0000256" key="6">
    <source>
        <dbReference type="SAM" id="Phobius"/>
    </source>
</evidence>
<accession>A0A017SK17</accession>
<dbReference type="EMBL" id="KK088416">
    <property type="protein sequence ID" value="EYE97081.1"/>
    <property type="molecule type" value="Genomic_DNA"/>
</dbReference>
<gene>
    <name evidence="7" type="ORF">EURHEDRAFT_451128</name>
</gene>
<dbReference type="RefSeq" id="XP_040640769.1">
    <property type="nucleotide sequence ID" value="XM_040783926.1"/>
</dbReference>
<evidence type="ECO:0000256" key="1">
    <source>
        <dbReference type="ARBA" id="ARBA00004141"/>
    </source>
</evidence>
<dbReference type="GeneID" id="63699050"/>
<dbReference type="GO" id="GO:0016829">
    <property type="term" value="F:lyase activity"/>
    <property type="evidence" value="ECO:0007669"/>
    <property type="project" value="InterPro"/>
</dbReference>
<organism evidence="7 8">
    <name type="scientific">Aspergillus ruber (strain CBS 135680)</name>
    <dbReference type="NCBI Taxonomy" id="1388766"/>
    <lineage>
        <taxon>Eukaryota</taxon>
        <taxon>Fungi</taxon>
        <taxon>Dikarya</taxon>
        <taxon>Ascomycota</taxon>
        <taxon>Pezizomycotina</taxon>
        <taxon>Eurotiomycetes</taxon>
        <taxon>Eurotiomycetidae</taxon>
        <taxon>Eurotiales</taxon>
        <taxon>Aspergillaceae</taxon>
        <taxon>Aspergillus</taxon>
        <taxon>Aspergillus subgen. Aspergillus</taxon>
    </lineage>
</organism>
<proteinExistence type="inferred from homology"/>
<feature type="transmembrane region" description="Helical" evidence="6">
    <location>
        <begin position="218"/>
        <end position="239"/>
    </location>
</feature>
<evidence type="ECO:0000256" key="3">
    <source>
        <dbReference type="ARBA" id="ARBA00022692"/>
    </source>
</evidence>
<feature type="transmembrane region" description="Helical" evidence="6">
    <location>
        <begin position="186"/>
        <end position="206"/>
    </location>
</feature>
<feature type="transmembrane region" description="Helical" evidence="6">
    <location>
        <begin position="152"/>
        <end position="174"/>
    </location>
</feature>
<dbReference type="GO" id="GO:0016020">
    <property type="term" value="C:membrane"/>
    <property type="evidence" value="ECO:0007669"/>
    <property type="project" value="UniProtKB-SubCell"/>
</dbReference>
<evidence type="ECO:0000256" key="4">
    <source>
        <dbReference type="ARBA" id="ARBA00022989"/>
    </source>
</evidence>
<evidence type="ECO:0000313" key="7">
    <source>
        <dbReference type="EMBL" id="EYE97081.1"/>
    </source>
</evidence>